<evidence type="ECO:0000256" key="6">
    <source>
        <dbReference type="RuleBase" id="RU366058"/>
    </source>
</evidence>
<accession>A0A926I311</accession>
<dbReference type="AlphaFoldDB" id="A0A926I311"/>
<keyword evidence="9" id="KW-1185">Reference proteome</keyword>
<dbReference type="PANTHER" id="PTHR12677">
    <property type="entry name" value="GOLGI APPARATUS MEMBRANE PROTEIN TVP38-RELATED"/>
    <property type="match status" value="1"/>
</dbReference>
<feature type="transmembrane region" description="Helical" evidence="6">
    <location>
        <begin position="12"/>
        <end position="32"/>
    </location>
</feature>
<dbReference type="Pfam" id="PF09335">
    <property type="entry name" value="VTT_dom"/>
    <property type="match status" value="1"/>
</dbReference>
<dbReference type="RefSeq" id="WP_177718150.1">
    <property type="nucleotide sequence ID" value="NZ_JACRSQ010000043.1"/>
</dbReference>
<organism evidence="8 9">
    <name type="scientific">Bianquea renquensis</name>
    <dbReference type="NCBI Taxonomy" id="2763661"/>
    <lineage>
        <taxon>Bacteria</taxon>
        <taxon>Bacillati</taxon>
        <taxon>Bacillota</taxon>
        <taxon>Clostridia</taxon>
        <taxon>Eubacteriales</taxon>
        <taxon>Bianqueaceae</taxon>
        <taxon>Bianquea</taxon>
    </lineage>
</organism>
<comment type="similarity">
    <text evidence="6">Belongs to the TVP38/TMEM64 family.</text>
</comment>
<feature type="transmembrane region" description="Helical" evidence="6">
    <location>
        <begin position="53"/>
        <end position="76"/>
    </location>
</feature>
<evidence type="ECO:0000256" key="4">
    <source>
        <dbReference type="ARBA" id="ARBA00022989"/>
    </source>
</evidence>
<sequence length="232" mass="25637">MKYFKLDRKQVWVALGTLAVLAVLYGLLFFFLGRPILRSIGEPEQFQHWVDDLGGWAYVCVIGLTAIQGVVSIFPIEIINVGAGYAFGCPMGTLLILTGIALGSAAIFFIVRHLGMKVVEFFVPREKIDELAFIKSEKRRTLFVLITFLIPGTPKRTISYFMGMTSMPAATFVLVSTLARLPTIAISTYGGEALGSQKYIMALIIFVAMIVAGIAGMLVYRRIWKSKRSPKA</sequence>
<dbReference type="InterPro" id="IPR032816">
    <property type="entry name" value="VTT_dom"/>
</dbReference>
<reference evidence="8" key="1">
    <citation type="submission" date="2020-08" db="EMBL/GenBank/DDBJ databases">
        <title>Genome public.</title>
        <authorList>
            <person name="Liu C."/>
            <person name="Sun Q."/>
        </authorList>
    </citation>
    <scope>NUCLEOTIDE SEQUENCE</scope>
    <source>
        <strain evidence="8">NSJ-32</strain>
    </source>
</reference>
<evidence type="ECO:0000256" key="2">
    <source>
        <dbReference type="ARBA" id="ARBA00022475"/>
    </source>
</evidence>
<dbReference type="InterPro" id="IPR015414">
    <property type="entry name" value="TMEM64"/>
</dbReference>
<feature type="domain" description="VTT" evidence="7">
    <location>
        <begin position="74"/>
        <end position="192"/>
    </location>
</feature>
<evidence type="ECO:0000256" key="3">
    <source>
        <dbReference type="ARBA" id="ARBA00022692"/>
    </source>
</evidence>
<dbReference type="PANTHER" id="PTHR12677:SF59">
    <property type="entry name" value="GOLGI APPARATUS MEMBRANE PROTEIN TVP38-RELATED"/>
    <property type="match status" value="1"/>
</dbReference>
<gene>
    <name evidence="8" type="ORF">H8730_16070</name>
</gene>
<dbReference type="GO" id="GO:0005886">
    <property type="term" value="C:plasma membrane"/>
    <property type="evidence" value="ECO:0007669"/>
    <property type="project" value="UniProtKB-SubCell"/>
</dbReference>
<keyword evidence="3 6" id="KW-0812">Transmembrane</keyword>
<dbReference type="Proteomes" id="UP000657006">
    <property type="component" value="Unassembled WGS sequence"/>
</dbReference>
<keyword evidence="2 6" id="KW-1003">Cell membrane</keyword>
<keyword evidence="4 6" id="KW-1133">Transmembrane helix</keyword>
<evidence type="ECO:0000256" key="1">
    <source>
        <dbReference type="ARBA" id="ARBA00004651"/>
    </source>
</evidence>
<feature type="transmembrane region" description="Helical" evidence="6">
    <location>
        <begin position="199"/>
        <end position="220"/>
    </location>
</feature>
<name>A0A926I311_9FIRM</name>
<evidence type="ECO:0000313" key="8">
    <source>
        <dbReference type="EMBL" id="MBC8545058.1"/>
    </source>
</evidence>
<feature type="transmembrane region" description="Helical" evidence="6">
    <location>
        <begin position="158"/>
        <end position="179"/>
    </location>
</feature>
<comment type="subcellular location">
    <subcellularLocation>
        <location evidence="1 6">Cell membrane</location>
        <topology evidence="1 6">Multi-pass membrane protein</topology>
    </subcellularLocation>
</comment>
<evidence type="ECO:0000313" key="9">
    <source>
        <dbReference type="Proteomes" id="UP000657006"/>
    </source>
</evidence>
<evidence type="ECO:0000259" key="7">
    <source>
        <dbReference type="Pfam" id="PF09335"/>
    </source>
</evidence>
<dbReference type="EMBL" id="JACRSQ010000043">
    <property type="protein sequence ID" value="MBC8545058.1"/>
    <property type="molecule type" value="Genomic_DNA"/>
</dbReference>
<feature type="transmembrane region" description="Helical" evidence="6">
    <location>
        <begin position="82"/>
        <end position="111"/>
    </location>
</feature>
<evidence type="ECO:0000256" key="5">
    <source>
        <dbReference type="ARBA" id="ARBA00023136"/>
    </source>
</evidence>
<protein>
    <recommendedName>
        <fullName evidence="6">TVP38/TMEM64 family membrane protein</fullName>
    </recommendedName>
</protein>
<proteinExistence type="inferred from homology"/>
<comment type="caution">
    <text evidence="8">The sequence shown here is derived from an EMBL/GenBank/DDBJ whole genome shotgun (WGS) entry which is preliminary data.</text>
</comment>
<keyword evidence="5 6" id="KW-0472">Membrane</keyword>